<dbReference type="Proteomes" id="UP000887581">
    <property type="component" value="Unplaced"/>
</dbReference>
<accession>A0A915Q0K4</accession>
<sequence length="351" mass="39749">MVAGPKLPTFADLKNYLRKEPLYNEVFEEYLRNTARIIEDLRRGLESSQRHAHDAQAVAIPSTDIVRRASPPRSQEQLEMIEDEEEEQAPATVNRESVLDVDEMADCRRMPHEPFANEGAISDVVPEARLAVRMQRRIVRTREIVLRSRTVRVPIVNEGWTVTEVAGAIQPFNVPKVGSIPERHRQMLVAPKIDPYTIIRKDDGSIAVGCGLCAKEFSSLKGWRIHSAKAHVQNGFCQRCCHFVNMPPHVASNEEIRAIMELHSMEWCPMATKTIINERAAKRRRLQLAGRSEEAQRYFIPRKLECRAMKKAVSTSKLRAISSLAILSEFEPLATYSTISAFIVPICTQLG</sequence>
<evidence type="ECO:0000313" key="1">
    <source>
        <dbReference type="Proteomes" id="UP000887581"/>
    </source>
</evidence>
<reference evidence="2" key="1">
    <citation type="submission" date="2022-11" db="UniProtKB">
        <authorList>
            <consortium name="WormBaseParasite"/>
        </authorList>
    </citation>
    <scope>IDENTIFICATION</scope>
</reference>
<dbReference type="WBParaSite" id="sdigi.contig693.g9517.t1">
    <property type="protein sequence ID" value="sdigi.contig693.g9517.t1"/>
    <property type="gene ID" value="sdigi.contig693.g9517"/>
</dbReference>
<dbReference type="AlphaFoldDB" id="A0A915Q0K4"/>
<organism evidence="1 2">
    <name type="scientific">Setaria digitata</name>
    <dbReference type="NCBI Taxonomy" id="48799"/>
    <lineage>
        <taxon>Eukaryota</taxon>
        <taxon>Metazoa</taxon>
        <taxon>Ecdysozoa</taxon>
        <taxon>Nematoda</taxon>
        <taxon>Chromadorea</taxon>
        <taxon>Rhabditida</taxon>
        <taxon>Spirurina</taxon>
        <taxon>Spiruromorpha</taxon>
        <taxon>Filarioidea</taxon>
        <taxon>Setariidae</taxon>
        <taxon>Setaria</taxon>
    </lineage>
</organism>
<evidence type="ECO:0000313" key="2">
    <source>
        <dbReference type="WBParaSite" id="sdigi.contig693.g9517.t1"/>
    </source>
</evidence>
<proteinExistence type="predicted"/>
<keyword evidence="1" id="KW-1185">Reference proteome</keyword>
<protein>
    <submittedName>
        <fullName evidence="2">C2H2-type domain-containing protein</fullName>
    </submittedName>
</protein>
<name>A0A915Q0K4_9BILA</name>